<dbReference type="EMBL" id="NXLT01000008">
    <property type="protein sequence ID" value="RDU66198.1"/>
    <property type="molecule type" value="Genomic_DNA"/>
</dbReference>
<evidence type="ECO:0000313" key="2">
    <source>
        <dbReference type="Proteomes" id="UP000256514"/>
    </source>
</evidence>
<dbReference type="InterPro" id="IPR045584">
    <property type="entry name" value="Pilin-like"/>
</dbReference>
<name>A0A3D8ILU4_9HELI</name>
<gene>
    <name evidence="1" type="ORF">CQA54_07725</name>
</gene>
<reference evidence="1 2" key="1">
    <citation type="submission" date="2018-04" db="EMBL/GenBank/DDBJ databases">
        <title>Novel Campyloabacter and Helicobacter Species and Strains.</title>
        <authorList>
            <person name="Mannion A.J."/>
            <person name="Shen Z."/>
            <person name="Fox J.G."/>
        </authorList>
    </citation>
    <scope>NUCLEOTIDE SEQUENCE [LARGE SCALE GENOMIC DNA]</scope>
    <source>
        <strain evidence="1 2">MIT 12-6600</strain>
    </source>
</reference>
<comment type="caution">
    <text evidence="1">The sequence shown here is derived from an EMBL/GenBank/DDBJ whole genome shotgun (WGS) entry which is preliminary data.</text>
</comment>
<organism evidence="1 2">
    <name type="scientific">Helicobacter equorum</name>
    <dbReference type="NCBI Taxonomy" id="361872"/>
    <lineage>
        <taxon>Bacteria</taxon>
        <taxon>Pseudomonadati</taxon>
        <taxon>Campylobacterota</taxon>
        <taxon>Epsilonproteobacteria</taxon>
        <taxon>Campylobacterales</taxon>
        <taxon>Helicobacteraceae</taxon>
        <taxon>Helicobacter</taxon>
    </lineage>
</organism>
<dbReference type="AlphaFoldDB" id="A0A3D8ILU4"/>
<dbReference type="NCBIfam" id="TIGR02532">
    <property type="entry name" value="IV_pilin_GFxxxE"/>
    <property type="match status" value="1"/>
</dbReference>
<dbReference type="SUPFAM" id="SSF54523">
    <property type="entry name" value="Pili subunits"/>
    <property type="match status" value="1"/>
</dbReference>
<keyword evidence="2" id="KW-1185">Reference proteome</keyword>
<sequence>MRGAFSMLELVFVIVILGILAAIAIPRFSLTRIDAQVVAIENDINNAISTIQREVFSQNLDPKTLTLSQVFALAGLSPSRWVLQGNAIVLGKNSTPDTQNACVQLSIANAMLNFSVTQKADSTLCEKLFARHPNGGKTIPLNTSNAIF</sequence>
<proteinExistence type="predicted"/>
<accession>A0A3D8ILU4</accession>
<evidence type="ECO:0000313" key="1">
    <source>
        <dbReference type="EMBL" id="RDU66198.1"/>
    </source>
</evidence>
<dbReference type="InterPro" id="IPR012902">
    <property type="entry name" value="N_methyl_site"/>
</dbReference>
<dbReference type="Gene3D" id="3.30.700.10">
    <property type="entry name" value="Glycoprotein, Type 4 Pilin"/>
    <property type="match status" value="1"/>
</dbReference>
<dbReference type="Proteomes" id="UP000256514">
    <property type="component" value="Unassembled WGS sequence"/>
</dbReference>
<protein>
    <submittedName>
        <fullName evidence="1">Prepilin-type cleavage/methylation domain-containing protein</fullName>
    </submittedName>
</protein>
<dbReference type="OrthoDB" id="5349145at2"/>